<dbReference type="EMBL" id="KN847977">
    <property type="protein sequence ID" value="KIR48357.1"/>
    <property type="molecule type" value="Genomic_DNA"/>
</dbReference>
<feature type="compositionally biased region" description="Polar residues" evidence="1">
    <location>
        <begin position="146"/>
        <end position="158"/>
    </location>
</feature>
<feature type="compositionally biased region" description="Basic and acidic residues" evidence="1">
    <location>
        <begin position="69"/>
        <end position="84"/>
    </location>
</feature>
<dbReference type="OrthoDB" id="4590707at2759"/>
<dbReference type="AlphaFoldDB" id="A0A0D0TNN3"/>
<evidence type="ECO:0000313" key="2">
    <source>
        <dbReference type="EMBL" id="KIR48357.1"/>
    </source>
</evidence>
<gene>
    <name evidence="2" type="ORF">I312_02201</name>
</gene>
<proteinExistence type="predicted"/>
<accession>A0A0D0TNN3</accession>
<reference evidence="2" key="1">
    <citation type="submission" date="2015-01" db="EMBL/GenBank/DDBJ databases">
        <title>The Genome Sequence of Cryptococcus gattii CA1280.</title>
        <authorList>
            <consortium name="The Broad Institute Genomics Platform"/>
            <person name="Cuomo C."/>
            <person name="Litvintseva A."/>
            <person name="Chen Y."/>
            <person name="Heitman J."/>
            <person name="Sun S."/>
            <person name="Springer D."/>
            <person name="Dromer F."/>
            <person name="Young S."/>
            <person name="Zeng Q."/>
            <person name="Gargeya S."/>
            <person name="Abouelleil A."/>
            <person name="Alvarado L."/>
            <person name="Chapman S.B."/>
            <person name="Gainer-Dewar J."/>
            <person name="Goldberg J."/>
            <person name="Griggs A."/>
            <person name="Gujja S."/>
            <person name="Hansen M."/>
            <person name="Howarth C."/>
            <person name="Imamovic A."/>
            <person name="Larimer J."/>
            <person name="Murphy C."/>
            <person name="Naylor J."/>
            <person name="Pearson M."/>
            <person name="Priest M."/>
            <person name="Roberts A."/>
            <person name="Saif S."/>
            <person name="Shea T."/>
            <person name="Sykes S."/>
            <person name="Wortman J."/>
            <person name="Nusbaum C."/>
            <person name="Birren B."/>
        </authorList>
    </citation>
    <scope>NUCLEOTIDE SEQUENCE [LARGE SCALE GENOMIC DNA]</scope>
    <source>
        <strain evidence="2">CA1280</strain>
    </source>
</reference>
<organism evidence="2">
    <name type="scientific">Cryptococcus bacillisporus CA1280</name>
    <dbReference type="NCBI Taxonomy" id="1296109"/>
    <lineage>
        <taxon>Eukaryota</taxon>
        <taxon>Fungi</taxon>
        <taxon>Dikarya</taxon>
        <taxon>Basidiomycota</taxon>
        <taxon>Agaricomycotina</taxon>
        <taxon>Tremellomycetes</taxon>
        <taxon>Tremellales</taxon>
        <taxon>Cryptococcaceae</taxon>
        <taxon>Cryptococcus</taxon>
        <taxon>Cryptococcus gattii species complex</taxon>
    </lineage>
</organism>
<protein>
    <submittedName>
        <fullName evidence="2">Uncharacterized protein</fullName>
    </submittedName>
</protein>
<feature type="compositionally biased region" description="Basic and acidic residues" evidence="1">
    <location>
        <begin position="159"/>
        <end position="181"/>
    </location>
</feature>
<feature type="region of interest" description="Disordered" evidence="1">
    <location>
        <begin position="69"/>
        <end position="195"/>
    </location>
</feature>
<evidence type="ECO:0000256" key="1">
    <source>
        <dbReference type="SAM" id="MobiDB-lite"/>
    </source>
</evidence>
<sequence length="243" mass="25760">MSFRTATRFTARLAAQRNSTHLIARRTASSSAGPKIGSDTPWIIGSTIGFGTLAAFILFPSGKDAVKHAVPHSHEKADISEHAPKVSPGKENVQSGNTIERAVASDDPKDVNPIANEPAGEIPSKKEGKGDKAGEDQKPEAKSGGANANETAQVQKSADANKGEEKTEEKKEEKPEEKQQGSEEGSPSAQDIKDSIVQAAVSNPFEKIWNSNHTLILILLQKANAPEVAMDAEAKGESPIGKH</sequence>
<dbReference type="HOGENOM" id="CLU_1142558_0_0_1"/>
<feature type="compositionally biased region" description="Basic and acidic residues" evidence="1">
    <location>
        <begin position="123"/>
        <end position="141"/>
    </location>
</feature>
<name>A0A0D0TNN3_CRYGA</name>